<dbReference type="EMBL" id="VRYZ01000001">
    <property type="protein sequence ID" value="TXS94858.1"/>
    <property type="molecule type" value="Genomic_DNA"/>
</dbReference>
<dbReference type="CDD" id="cd00082">
    <property type="entry name" value="HisKA"/>
    <property type="match status" value="1"/>
</dbReference>
<dbReference type="PROSITE" id="PS50109">
    <property type="entry name" value="HIS_KIN"/>
    <property type="match status" value="1"/>
</dbReference>
<dbReference type="InterPro" id="IPR013767">
    <property type="entry name" value="PAS_fold"/>
</dbReference>
<dbReference type="AlphaFoldDB" id="A0A5C9A262"/>
<dbReference type="InterPro" id="IPR005467">
    <property type="entry name" value="His_kinase_dom"/>
</dbReference>
<evidence type="ECO:0000259" key="13">
    <source>
        <dbReference type="PROSITE" id="PS50112"/>
    </source>
</evidence>
<dbReference type="PANTHER" id="PTHR43047">
    <property type="entry name" value="TWO-COMPONENT HISTIDINE PROTEIN KINASE"/>
    <property type="match status" value="1"/>
</dbReference>
<protein>
    <recommendedName>
        <fullName evidence="3">histidine kinase</fullName>
        <ecNumber evidence="3">2.7.13.3</ecNumber>
    </recommendedName>
</protein>
<dbReference type="InterPro" id="IPR036097">
    <property type="entry name" value="HisK_dim/P_sf"/>
</dbReference>
<dbReference type="PRINTS" id="PR00344">
    <property type="entry name" value="BCTRLSENSOR"/>
</dbReference>
<proteinExistence type="predicted"/>
<dbReference type="GO" id="GO:0005524">
    <property type="term" value="F:ATP binding"/>
    <property type="evidence" value="ECO:0007669"/>
    <property type="project" value="UniProtKB-KW"/>
</dbReference>
<dbReference type="SMART" id="SM00091">
    <property type="entry name" value="PAS"/>
    <property type="match status" value="3"/>
</dbReference>
<evidence type="ECO:0000256" key="6">
    <source>
        <dbReference type="ARBA" id="ARBA00022741"/>
    </source>
</evidence>
<feature type="domain" description="PAS" evidence="13">
    <location>
        <begin position="1"/>
        <end position="55"/>
    </location>
</feature>
<dbReference type="Gene3D" id="1.10.287.130">
    <property type="match status" value="1"/>
</dbReference>
<keyword evidence="9" id="KW-0902">Two-component regulatory system</keyword>
<dbReference type="SMART" id="SM00086">
    <property type="entry name" value="PAC"/>
    <property type="match status" value="3"/>
</dbReference>
<evidence type="ECO:0000313" key="16">
    <source>
        <dbReference type="Proteomes" id="UP000321933"/>
    </source>
</evidence>
<dbReference type="InterPro" id="IPR003661">
    <property type="entry name" value="HisK_dim/P_dom"/>
</dbReference>
<keyword evidence="16" id="KW-1185">Reference proteome</keyword>
<keyword evidence="8" id="KW-0067">ATP-binding</keyword>
<dbReference type="GO" id="GO:0006355">
    <property type="term" value="P:regulation of DNA-templated transcription"/>
    <property type="evidence" value="ECO:0007669"/>
    <property type="project" value="InterPro"/>
</dbReference>
<dbReference type="Pfam" id="PF13426">
    <property type="entry name" value="PAS_9"/>
    <property type="match status" value="1"/>
</dbReference>
<sequence length="613" mass="67740">MELGERLLEESPDAVIATDTAGNIVFWSPGACAIFGYRRDEALGRSYRDLLVPDDPSHVGGNSDGPTSEQGAATYEAIRRHKDGSVVFVDVSRKAVRDNGIDLVLSIEKDITQLKSLRDAETMEANYGQLLESTPDAILLVNTAGRIVLANSQAKQLFGYPQDTLLGQPIEMLLPEELRNKHIGFRARYTQQPRVRTMGEGLALNGLRKDGTEFPVEISLSPLRTGAGTLTMSAIRDVSKRVKAEEKFRELLESAPDAIVILDQSGRIVLVNSQAEVLFHYPREELLGETIEVLIPERFRGKHPGYRRQFFADPKPRPMGMGLELYGLCKDGSEFPVEISLSPLETEEGILVSSAIRDITERKRFEQALREKNDQLAKANQAKDHFLASMSHELRTPLNAIIGFTGTLLMELPGEINSEQRKQLDIVKRSSKHLLSLINDLLDLAKIDSGKIELLLEPVECQRVIEDVLASLRPQAQDKGIGLNAEFSDSTLVAHADQRALQQILINLVNNAIKFTSAGEILLHARRQNCKDSWDTVEISVEDTGTGIATADVEELFAPFVQGAKRTGGDQEGTGLGLSLSRKLARLMHGDIHFRNRDGGGSIFTLTLRSHSR</sequence>
<name>A0A5C9A262_9GAMM</name>
<evidence type="ECO:0000259" key="14">
    <source>
        <dbReference type="PROSITE" id="PS50113"/>
    </source>
</evidence>
<dbReference type="InterPro" id="IPR000014">
    <property type="entry name" value="PAS"/>
</dbReference>
<keyword evidence="5" id="KW-0808">Transferase</keyword>
<keyword evidence="10" id="KW-0472">Membrane</keyword>
<evidence type="ECO:0000256" key="11">
    <source>
        <dbReference type="ARBA" id="ARBA00023306"/>
    </source>
</evidence>
<dbReference type="InterPro" id="IPR035965">
    <property type="entry name" value="PAS-like_dom_sf"/>
</dbReference>
<dbReference type="GO" id="GO:0016020">
    <property type="term" value="C:membrane"/>
    <property type="evidence" value="ECO:0007669"/>
    <property type="project" value="UniProtKB-SubCell"/>
</dbReference>
<evidence type="ECO:0000259" key="12">
    <source>
        <dbReference type="PROSITE" id="PS50109"/>
    </source>
</evidence>
<evidence type="ECO:0000313" key="15">
    <source>
        <dbReference type="EMBL" id="TXS94858.1"/>
    </source>
</evidence>
<dbReference type="FunFam" id="1.10.287.130:FF:000038">
    <property type="entry name" value="Sensory transduction histidine kinase"/>
    <property type="match status" value="1"/>
</dbReference>
<keyword evidence="4" id="KW-0597">Phosphoprotein</keyword>
<evidence type="ECO:0000256" key="5">
    <source>
        <dbReference type="ARBA" id="ARBA00022679"/>
    </source>
</evidence>
<dbReference type="FunFam" id="3.30.565.10:FF:000010">
    <property type="entry name" value="Sensor histidine kinase RcsC"/>
    <property type="match status" value="1"/>
</dbReference>
<dbReference type="NCBIfam" id="TIGR00229">
    <property type="entry name" value="sensory_box"/>
    <property type="match status" value="3"/>
</dbReference>
<evidence type="ECO:0000256" key="9">
    <source>
        <dbReference type="ARBA" id="ARBA00023012"/>
    </source>
</evidence>
<gene>
    <name evidence="15" type="ORF">FVW59_02825</name>
</gene>
<dbReference type="Gene3D" id="3.30.450.20">
    <property type="entry name" value="PAS domain"/>
    <property type="match status" value="3"/>
</dbReference>
<dbReference type="SMART" id="SM00387">
    <property type="entry name" value="HATPase_c"/>
    <property type="match status" value="1"/>
</dbReference>
<evidence type="ECO:0000256" key="8">
    <source>
        <dbReference type="ARBA" id="ARBA00022840"/>
    </source>
</evidence>
<feature type="domain" description="PAS" evidence="13">
    <location>
        <begin position="123"/>
        <end position="177"/>
    </location>
</feature>
<comment type="subcellular location">
    <subcellularLocation>
        <location evidence="2">Membrane</location>
    </subcellularLocation>
</comment>
<comment type="catalytic activity">
    <reaction evidence="1">
        <text>ATP + protein L-histidine = ADP + protein N-phospho-L-histidine.</text>
        <dbReference type="EC" id="2.7.13.3"/>
    </reaction>
</comment>
<dbReference type="Pfam" id="PF00512">
    <property type="entry name" value="HisKA"/>
    <property type="match status" value="1"/>
</dbReference>
<dbReference type="Proteomes" id="UP000321933">
    <property type="component" value="Unassembled WGS sequence"/>
</dbReference>
<dbReference type="OrthoDB" id="9808408at2"/>
<dbReference type="InterPro" id="IPR003594">
    <property type="entry name" value="HATPase_dom"/>
</dbReference>
<evidence type="ECO:0000256" key="2">
    <source>
        <dbReference type="ARBA" id="ARBA00004370"/>
    </source>
</evidence>
<dbReference type="SUPFAM" id="SSF55785">
    <property type="entry name" value="PYP-like sensor domain (PAS domain)"/>
    <property type="match status" value="3"/>
</dbReference>
<dbReference type="CDD" id="cd00130">
    <property type="entry name" value="PAS"/>
    <property type="match status" value="3"/>
</dbReference>
<keyword evidence="7" id="KW-0418">Kinase</keyword>
<dbReference type="SMART" id="SM00388">
    <property type="entry name" value="HisKA"/>
    <property type="match status" value="1"/>
</dbReference>
<feature type="domain" description="PAS" evidence="13">
    <location>
        <begin position="244"/>
        <end position="297"/>
    </location>
</feature>
<dbReference type="Pfam" id="PF02518">
    <property type="entry name" value="HATPase_c"/>
    <property type="match status" value="1"/>
</dbReference>
<dbReference type="PROSITE" id="PS50112">
    <property type="entry name" value="PAS"/>
    <property type="match status" value="3"/>
</dbReference>
<evidence type="ECO:0000256" key="1">
    <source>
        <dbReference type="ARBA" id="ARBA00000085"/>
    </source>
</evidence>
<accession>A0A5C9A262</accession>
<reference evidence="15 16" key="1">
    <citation type="submission" date="2019-08" db="EMBL/GenBank/DDBJ databases">
        <title>Parahaliea maris sp. nov., isolated from the surface seawater.</title>
        <authorList>
            <person name="Liu Y."/>
        </authorList>
    </citation>
    <scope>NUCLEOTIDE SEQUENCE [LARGE SCALE GENOMIC DNA]</scope>
    <source>
        <strain evidence="15 16">S2-26</strain>
    </source>
</reference>
<dbReference type="Pfam" id="PF00989">
    <property type="entry name" value="PAS"/>
    <property type="match status" value="2"/>
</dbReference>
<dbReference type="InterPro" id="IPR001610">
    <property type="entry name" value="PAC"/>
</dbReference>
<dbReference type="InterPro" id="IPR004358">
    <property type="entry name" value="Sig_transdc_His_kin-like_C"/>
</dbReference>
<dbReference type="PROSITE" id="PS50113">
    <property type="entry name" value="PAC"/>
    <property type="match status" value="2"/>
</dbReference>
<dbReference type="GO" id="GO:0000155">
    <property type="term" value="F:phosphorelay sensor kinase activity"/>
    <property type="evidence" value="ECO:0007669"/>
    <property type="project" value="InterPro"/>
</dbReference>
<evidence type="ECO:0000256" key="10">
    <source>
        <dbReference type="ARBA" id="ARBA00023136"/>
    </source>
</evidence>
<organism evidence="15 16">
    <name type="scientific">Parahaliea aestuarii</name>
    <dbReference type="NCBI Taxonomy" id="1852021"/>
    <lineage>
        <taxon>Bacteria</taxon>
        <taxon>Pseudomonadati</taxon>
        <taxon>Pseudomonadota</taxon>
        <taxon>Gammaproteobacteria</taxon>
        <taxon>Cellvibrionales</taxon>
        <taxon>Halieaceae</taxon>
        <taxon>Parahaliea</taxon>
    </lineage>
</organism>
<dbReference type="SUPFAM" id="SSF47384">
    <property type="entry name" value="Homodimeric domain of signal transducing histidine kinase"/>
    <property type="match status" value="1"/>
</dbReference>
<keyword evidence="6" id="KW-0547">Nucleotide-binding</keyword>
<dbReference type="CDD" id="cd16922">
    <property type="entry name" value="HATPase_EvgS-ArcB-TorS-like"/>
    <property type="match status" value="1"/>
</dbReference>
<dbReference type="RefSeq" id="WP_148062700.1">
    <property type="nucleotide sequence ID" value="NZ_VRYZ01000001.1"/>
</dbReference>
<dbReference type="EC" id="2.7.13.3" evidence="3"/>
<feature type="domain" description="PAC" evidence="14">
    <location>
        <begin position="200"/>
        <end position="250"/>
    </location>
</feature>
<feature type="domain" description="Histidine kinase" evidence="12">
    <location>
        <begin position="389"/>
        <end position="612"/>
    </location>
</feature>
<evidence type="ECO:0000256" key="7">
    <source>
        <dbReference type="ARBA" id="ARBA00022777"/>
    </source>
</evidence>
<evidence type="ECO:0000256" key="3">
    <source>
        <dbReference type="ARBA" id="ARBA00012438"/>
    </source>
</evidence>
<dbReference type="InterPro" id="IPR036890">
    <property type="entry name" value="HATPase_C_sf"/>
</dbReference>
<feature type="domain" description="PAC" evidence="14">
    <location>
        <begin position="321"/>
        <end position="371"/>
    </location>
</feature>
<dbReference type="SUPFAM" id="SSF55874">
    <property type="entry name" value="ATPase domain of HSP90 chaperone/DNA topoisomerase II/histidine kinase"/>
    <property type="match status" value="1"/>
</dbReference>
<evidence type="ECO:0000256" key="4">
    <source>
        <dbReference type="ARBA" id="ARBA00022553"/>
    </source>
</evidence>
<dbReference type="InterPro" id="IPR000700">
    <property type="entry name" value="PAS-assoc_C"/>
</dbReference>
<comment type="caution">
    <text evidence="15">The sequence shown here is derived from an EMBL/GenBank/DDBJ whole genome shotgun (WGS) entry which is preliminary data.</text>
</comment>
<keyword evidence="11" id="KW-0131">Cell cycle</keyword>
<dbReference type="Gene3D" id="3.30.565.10">
    <property type="entry name" value="Histidine kinase-like ATPase, C-terminal domain"/>
    <property type="match status" value="1"/>
</dbReference>